<proteinExistence type="predicted"/>
<sequence>MATSTIGDAIEKKVEKSMPKAFLSTDDQVIFYEHCGYHKCEPILHSTTATSVFPVLSKLGEKPQTSNGGSETKLSVVKEETSMKPLEFPHAMAPPPPPPPLCLKASPIKAPVAPVSTVGHQYMCKKLI</sequence>
<evidence type="ECO:0000313" key="2">
    <source>
        <dbReference type="Proteomes" id="UP000053660"/>
    </source>
</evidence>
<organism evidence="1 2">
    <name type="scientific">Oesophagostomum dentatum</name>
    <name type="common">Nodular worm</name>
    <dbReference type="NCBI Taxonomy" id="61180"/>
    <lineage>
        <taxon>Eukaryota</taxon>
        <taxon>Metazoa</taxon>
        <taxon>Ecdysozoa</taxon>
        <taxon>Nematoda</taxon>
        <taxon>Chromadorea</taxon>
        <taxon>Rhabditida</taxon>
        <taxon>Rhabditina</taxon>
        <taxon>Rhabditomorpha</taxon>
        <taxon>Strongyloidea</taxon>
        <taxon>Strongylidae</taxon>
        <taxon>Oesophagostomum</taxon>
    </lineage>
</organism>
<dbReference type="Proteomes" id="UP000053660">
    <property type="component" value="Unassembled WGS sequence"/>
</dbReference>
<dbReference type="PANTHER" id="PTHR13538">
    <property type="entry name" value="N-ACETYLTRANSFERASE 6"/>
    <property type="match status" value="1"/>
</dbReference>
<protein>
    <submittedName>
        <fullName evidence="1">Uncharacterized protein</fullName>
    </submittedName>
</protein>
<dbReference type="PANTHER" id="PTHR13538:SF4">
    <property type="entry name" value="N-ALPHA-ACETYLTRANSFERASE 80"/>
    <property type="match status" value="1"/>
</dbReference>
<gene>
    <name evidence="1" type="ORF">OESDEN_01398</name>
</gene>
<evidence type="ECO:0000313" key="1">
    <source>
        <dbReference type="EMBL" id="KHJ98624.1"/>
    </source>
</evidence>
<dbReference type="InterPro" id="IPR039840">
    <property type="entry name" value="NAA80"/>
</dbReference>
<dbReference type="AlphaFoldDB" id="A0A0B1TN29"/>
<keyword evidence="2" id="KW-1185">Reference proteome</keyword>
<accession>A0A0B1TN29</accession>
<name>A0A0B1TN29_OESDE</name>
<dbReference type="EMBL" id="KN549291">
    <property type="protein sequence ID" value="KHJ98624.1"/>
    <property type="molecule type" value="Genomic_DNA"/>
</dbReference>
<dbReference type="OrthoDB" id="329272at2759"/>
<dbReference type="GO" id="GO:0005737">
    <property type="term" value="C:cytoplasm"/>
    <property type="evidence" value="ECO:0007669"/>
    <property type="project" value="TreeGrafter"/>
</dbReference>
<dbReference type="GO" id="GO:0008080">
    <property type="term" value="F:N-acetyltransferase activity"/>
    <property type="evidence" value="ECO:0007669"/>
    <property type="project" value="InterPro"/>
</dbReference>
<dbReference type="GO" id="GO:1905502">
    <property type="term" value="F:acetyl-CoA binding"/>
    <property type="evidence" value="ECO:0007669"/>
    <property type="project" value="TreeGrafter"/>
</dbReference>
<reference evidence="1 2" key="1">
    <citation type="submission" date="2014-03" db="EMBL/GenBank/DDBJ databases">
        <title>Draft genome of the hookworm Oesophagostomum dentatum.</title>
        <authorList>
            <person name="Mitreva M."/>
        </authorList>
    </citation>
    <scope>NUCLEOTIDE SEQUENCE [LARGE SCALE GENOMIC DNA]</scope>
    <source>
        <strain evidence="1 2">OD-Hann</strain>
    </source>
</reference>